<organism evidence="1 2">
    <name type="scientific">Lindgomyces ingoldianus</name>
    <dbReference type="NCBI Taxonomy" id="673940"/>
    <lineage>
        <taxon>Eukaryota</taxon>
        <taxon>Fungi</taxon>
        <taxon>Dikarya</taxon>
        <taxon>Ascomycota</taxon>
        <taxon>Pezizomycotina</taxon>
        <taxon>Dothideomycetes</taxon>
        <taxon>Pleosporomycetidae</taxon>
        <taxon>Pleosporales</taxon>
        <taxon>Lindgomycetaceae</taxon>
        <taxon>Lindgomyces</taxon>
    </lineage>
</organism>
<name>A0ACB6RHC4_9PLEO</name>
<evidence type="ECO:0000313" key="1">
    <source>
        <dbReference type="EMBL" id="KAF2478178.1"/>
    </source>
</evidence>
<dbReference type="EMBL" id="MU003492">
    <property type="protein sequence ID" value="KAF2478178.1"/>
    <property type="molecule type" value="Genomic_DNA"/>
</dbReference>
<accession>A0ACB6RHC4</accession>
<comment type="caution">
    <text evidence="1">The sequence shown here is derived from an EMBL/GenBank/DDBJ whole genome shotgun (WGS) entry which is preliminary data.</text>
</comment>
<keyword evidence="2" id="KW-1185">Reference proteome</keyword>
<reference evidence="1" key="1">
    <citation type="journal article" date="2020" name="Stud. Mycol.">
        <title>101 Dothideomycetes genomes: a test case for predicting lifestyles and emergence of pathogens.</title>
        <authorList>
            <person name="Haridas S."/>
            <person name="Albert R."/>
            <person name="Binder M."/>
            <person name="Bloem J."/>
            <person name="Labutti K."/>
            <person name="Salamov A."/>
            <person name="Andreopoulos B."/>
            <person name="Baker S."/>
            <person name="Barry K."/>
            <person name="Bills G."/>
            <person name="Bluhm B."/>
            <person name="Cannon C."/>
            <person name="Castanera R."/>
            <person name="Culley D."/>
            <person name="Daum C."/>
            <person name="Ezra D."/>
            <person name="Gonzalez J."/>
            <person name="Henrissat B."/>
            <person name="Kuo A."/>
            <person name="Liang C."/>
            <person name="Lipzen A."/>
            <person name="Lutzoni F."/>
            <person name="Magnuson J."/>
            <person name="Mondo S."/>
            <person name="Nolan M."/>
            <person name="Ohm R."/>
            <person name="Pangilinan J."/>
            <person name="Park H.-J."/>
            <person name="Ramirez L."/>
            <person name="Alfaro M."/>
            <person name="Sun H."/>
            <person name="Tritt A."/>
            <person name="Yoshinaga Y."/>
            <person name="Zwiers L.-H."/>
            <person name="Turgeon B."/>
            <person name="Goodwin S."/>
            <person name="Spatafora J."/>
            <person name="Crous P."/>
            <person name="Grigoriev I."/>
        </authorList>
    </citation>
    <scope>NUCLEOTIDE SEQUENCE</scope>
    <source>
        <strain evidence="1">ATCC 200398</strain>
    </source>
</reference>
<protein>
    <submittedName>
        <fullName evidence="1">Ent-kaurene synthase</fullName>
    </submittedName>
</protein>
<evidence type="ECO:0000313" key="2">
    <source>
        <dbReference type="Proteomes" id="UP000799755"/>
    </source>
</evidence>
<gene>
    <name evidence="1" type="ORF">BDR25DRAFT_365253</name>
</gene>
<proteinExistence type="predicted"/>
<dbReference type="Proteomes" id="UP000799755">
    <property type="component" value="Unassembled WGS sequence"/>
</dbReference>
<sequence length="950" mass="106883">MTANAIEREARELVHHLAIGLQDPLGLSSFSPSIYDTAWLSMVSKEGDSLFPQCFQYLLDTQQNDGSWESYSCPLDGIMNTMAGLLALQTKAKSLLIPDSNLISRSSRAETALRDMLQAWDISSCDRVGFEIIIPALLLLLESQGVKMDFPERNRLLSMCECKLSKLKPKLLGNTQSTLLHSLEGFAGILDYSTVKHQKSNYGAMLGSPSSTAAYLMYAPEWDPQAEEYLQKVVEQCAVAGVSRGVPSAFPTSIFEITWTIVSLLESGYTREDLGEESLTKLGDELESTFTKENFLVGFAPDCLPDADDTAMTISALGLLGRPTSVDQMLSEFEGPTWFRTYSGERNHSFSANCNVSLCLLRRADSFEHTREIVKCTQFLADSWYTNKTKDKWNVSEHYSMMLLAKSFALFLSRWGSDQLEDGKIPFLLIHQQIPVVILDILLRTLDRQEEDGSWAHEHEVTAYAILTLRALLQLSWIQSHQPEILSRISKGQEYLHQKRSNWTKGSYLWIEKVAYSSSNLSFAYCLSATKISPTSSPTDTPSLKISSLISIPQKKLSAFQSFFSCLPPFSSLPSYKISLWLLQASLFVPALSKHRFDIFARKNVSEDKYLQYIPFTWIAISGGGSRLGLQIQWEMMRFSLLMYQIDEFMEAVVGGEMHRDLDWVRGVVREVCRSGIWEGTTGKKRGFEEEHEGDMEGVDTHEKSNVDHTKSKARKDVRSTLTNFTSHILTHPRVASSPTWLRSWLIQELEIFLLSHITHISQSQEFFSAFQTAPSETATSPSIPPLLPQPYHTWIHTTGSNTTSCPFSFTFYLCLLPFPGTLFLASGLPRYLVQSMCRHLAIMCRQHNDIGSVARDWLEGNLNSVDFGEFTSLDVGGANLDAVRKAELLKVADYERRCLEQGMQELGKVVDGDVMQALRVFVEVTDLYGQIYLARDIGVKVQAAKTMTK</sequence>